<evidence type="ECO:0000259" key="1">
    <source>
        <dbReference type="Pfam" id="PF01370"/>
    </source>
</evidence>
<dbReference type="AlphaFoldDB" id="A0A6A5ZNX3"/>
<keyword evidence="4" id="KW-1185">Reference proteome</keyword>
<dbReference type="EMBL" id="ML977313">
    <property type="protein sequence ID" value="KAF2120563.1"/>
    <property type="molecule type" value="Genomic_DNA"/>
</dbReference>
<name>A0A6A5ZNX3_9PLEO</name>
<sequence length="342" mass="37681">MTRKVFITGTTGYIGGEILNVLYNKHPDYQYTALVRTKSKGEQVTKAFPEVKIVLGDLDDSEILEKEAASANIVIHCADASDHEGAAKAIAKGLASGHSKEKPGYWLHTGGTGILCWEDMRHDRLGEHSDNEYNDWTAVQDLTNFPDDAFHRNVDKIVLEAGAREIESVKTAIVCPPTIYGRGRGPVSTRSRQAYELAKFILTNKYIPIIGGGKARWNNIHVADLADLFVLLTEKAASSDNSSDLWGEKGYFLAENGEHVWADLSRLMGKKAEELGYAKDLKEDALGKDAALKAAGFEAISWGLNSRGKAERARKVLGWKPQRPSLEDEAQGILKDEKERLG</sequence>
<evidence type="ECO:0000259" key="2">
    <source>
        <dbReference type="Pfam" id="PF13460"/>
    </source>
</evidence>
<dbReference type="SUPFAM" id="SSF51735">
    <property type="entry name" value="NAD(P)-binding Rossmann-fold domains"/>
    <property type="match status" value="1"/>
</dbReference>
<organism evidence="3 4">
    <name type="scientific">Lophiotrema nucula</name>
    <dbReference type="NCBI Taxonomy" id="690887"/>
    <lineage>
        <taxon>Eukaryota</taxon>
        <taxon>Fungi</taxon>
        <taxon>Dikarya</taxon>
        <taxon>Ascomycota</taxon>
        <taxon>Pezizomycotina</taxon>
        <taxon>Dothideomycetes</taxon>
        <taxon>Pleosporomycetidae</taxon>
        <taxon>Pleosporales</taxon>
        <taxon>Lophiotremataceae</taxon>
        <taxon>Lophiotrema</taxon>
    </lineage>
</organism>
<proteinExistence type="predicted"/>
<dbReference type="PANTHER" id="PTHR48079:SF6">
    <property type="entry name" value="NAD(P)-BINDING DOMAIN-CONTAINING PROTEIN-RELATED"/>
    <property type="match status" value="1"/>
</dbReference>
<protein>
    <recommendedName>
        <fullName evidence="5">NAD(P)-binding domain-containing protein</fullName>
    </recommendedName>
</protein>
<accession>A0A6A5ZNX3</accession>
<reference evidence="3" key="1">
    <citation type="journal article" date="2020" name="Stud. Mycol.">
        <title>101 Dothideomycetes genomes: a test case for predicting lifestyles and emergence of pathogens.</title>
        <authorList>
            <person name="Haridas S."/>
            <person name="Albert R."/>
            <person name="Binder M."/>
            <person name="Bloem J."/>
            <person name="Labutti K."/>
            <person name="Salamov A."/>
            <person name="Andreopoulos B."/>
            <person name="Baker S."/>
            <person name="Barry K."/>
            <person name="Bills G."/>
            <person name="Bluhm B."/>
            <person name="Cannon C."/>
            <person name="Castanera R."/>
            <person name="Culley D."/>
            <person name="Daum C."/>
            <person name="Ezra D."/>
            <person name="Gonzalez J."/>
            <person name="Henrissat B."/>
            <person name="Kuo A."/>
            <person name="Liang C."/>
            <person name="Lipzen A."/>
            <person name="Lutzoni F."/>
            <person name="Magnuson J."/>
            <person name="Mondo S."/>
            <person name="Nolan M."/>
            <person name="Ohm R."/>
            <person name="Pangilinan J."/>
            <person name="Park H.-J."/>
            <person name="Ramirez L."/>
            <person name="Alfaro M."/>
            <person name="Sun H."/>
            <person name="Tritt A."/>
            <person name="Yoshinaga Y."/>
            <person name="Zwiers L.-H."/>
            <person name="Turgeon B."/>
            <person name="Goodwin S."/>
            <person name="Spatafora J."/>
            <person name="Crous P."/>
            <person name="Grigoriev I."/>
        </authorList>
    </citation>
    <scope>NUCLEOTIDE SEQUENCE</scope>
    <source>
        <strain evidence="3">CBS 627.86</strain>
    </source>
</reference>
<dbReference type="GO" id="GO:0004029">
    <property type="term" value="F:aldehyde dehydrogenase (NAD+) activity"/>
    <property type="evidence" value="ECO:0007669"/>
    <property type="project" value="TreeGrafter"/>
</dbReference>
<dbReference type="InterPro" id="IPR001509">
    <property type="entry name" value="Epimerase_deHydtase"/>
</dbReference>
<dbReference type="InterPro" id="IPR036291">
    <property type="entry name" value="NAD(P)-bd_dom_sf"/>
</dbReference>
<dbReference type="OrthoDB" id="2130169at2759"/>
<dbReference type="PANTHER" id="PTHR48079">
    <property type="entry name" value="PROTEIN YEEZ"/>
    <property type="match status" value="1"/>
</dbReference>
<dbReference type="Pfam" id="PF01370">
    <property type="entry name" value="Epimerase"/>
    <property type="match status" value="1"/>
</dbReference>
<evidence type="ECO:0000313" key="4">
    <source>
        <dbReference type="Proteomes" id="UP000799770"/>
    </source>
</evidence>
<dbReference type="Proteomes" id="UP000799770">
    <property type="component" value="Unassembled WGS sequence"/>
</dbReference>
<evidence type="ECO:0000313" key="3">
    <source>
        <dbReference type="EMBL" id="KAF2120563.1"/>
    </source>
</evidence>
<feature type="domain" description="NAD-dependent epimerase/dehydratase" evidence="1">
    <location>
        <begin position="163"/>
        <end position="240"/>
    </location>
</feature>
<gene>
    <name evidence="3" type="ORF">BDV96DRAFT_538759</name>
</gene>
<dbReference type="InterPro" id="IPR016040">
    <property type="entry name" value="NAD(P)-bd_dom"/>
</dbReference>
<dbReference type="Gene3D" id="3.40.50.720">
    <property type="entry name" value="NAD(P)-binding Rossmann-like Domain"/>
    <property type="match status" value="2"/>
</dbReference>
<dbReference type="InterPro" id="IPR051783">
    <property type="entry name" value="NAD(P)-dependent_oxidoreduct"/>
</dbReference>
<feature type="domain" description="NAD(P)-binding" evidence="2">
    <location>
        <begin position="9"/>
        <end position="91"/>
    </location>
</feature>
<dbReference type="Pfam" id="PF13460">
    <property type="entry name" value="NAD_binding_10"/>
    <property type="match status" value="1"/>
</dbReference>
<evidence type="ECO:0008006" key="5">
    <source>
        <dbReference type="Google" id="ProtNLM"/>
    </source>
</evidence>
<dbReference type="GO" id="GO:0005737">
    <property type="term" value="C:cytoplasm"/>
    <property type="evidence" value="ECO:0007669"/>
    <property type="project" value="TreeGrafter"/>
</dbReference>